<reference evidence="2" key="1">
    <citation type="submission" date="2018-02" db="EMBL/GenBank/DDBJ databases">
        <title>Rhizophora mucronata_Transcriptome.</title>
        <authorList>
            <person name="Meera S.P."/>
            <person name="Sreeshan A."/>
            <person name="Augustine A."/>
        </authorList>
    </citation>
    <scope>NUCLEOTIDE SEQUENCE</scope>
    <source>
        <tissue evidence="2">Leaf</tissue>
    </source>
</reference>
<protein>
    <recommendedName>
        <fullName evidence="1">UBC core domain-containing protein</fullName>
    </recommendedName>
</protein>
<dbReference type="AlphaFoldDB" id="A0A2P2L215"/>
<dbReference type="InterPro" id="IPR000608">
    <property type="entry name" value="UBC"/>
</dbReference>
<dbReference type="Pfam" id="PF00179">
    <property type="entry name" value="UQ_con"/>
    <property type="match status" value="1"/>
</dbReference>
<dbReference type="InterPro" id="IPR016135">
    <property type="entry name" value="UBQ-conjugating_enzyme/RWD"/>
</dbReference>
<name>A0A2P2L215_RHIMU</name>
<evidence type="ECO:0000259" key="1">
    <source>
        <dbReference type="PROSITE" id="PS50127"/>
    </source>
</evidence>
<dbReference type="SUPFAM" id="SSF54495">
    <property type="entry name" value="UBC-like"/>
    <property type="match status" value="1"/>
</dbReference>
<proteinExistence type="predicted"/>
<dbReference type="PROSITE" id="PS50127">
    <property type="entry name" value="UBC_2"/>
    <property type="match status" value="1"/>
</dbReference>
<feature type="domain" description="UBC core" evidence="1">
    <location>
        <begin position="1"/>
        <end position="33"/>
    </location>
</feature>
<organism evidence="2">
    <name type="scientific">Rhizophora mucronata</name>
    <name type="common">Asiatic mangrove</name>
    <dbReference type="NCBI Taxonomy" id="61149"/>
    <lineage>
        <taxon>Eukaryota</taxon>
        <taxon>Viridiplantae</taxon>
        <taxon>Streptophyta</taxon>
        <taxon>Embryophyta</taxon>
        <taxon>Tracheophyta</taxon>
        <taxon>Spermatophyta</taxon>
        <taxon>Magnoliopsida</taxon>
        <taxon>eudicotyledons</taxon>
        <taxon>Gunneridae</taxon>
        <taxon>Pentapetalae</taxon>
        <taxon>rosids</taxon>
        <taxon>fabids</taxon>
        <taxon>Malpighiales</taxon>
        <taxon>Rhizophoraceae</taxon>
        <taxon>Rhizophora</taxon>
    </lineage>
</organism>
<dbReference type="EMBL" id="GGEC01031528">
    <property type="protein sequence ID" value="MBX12012.1"/>
    <property type="molecule type" value="Transcribed_RNA"/>
</dbReference>
<sequence length="33" mass="3829">MSFPSNYPNSPPTVKFTSEIWHPNGWFILSTVF</sequence>
<dbReference type="Gene3D" id="3.10.110.10">
    <property type="entry name" value="Ubiquitin Conjugating Enzyme"/>
    <property type="match status" value="1"/>
</dbReference>
<evidence type="ECO:0000313" key="2">
    <source>
        <dbReference type="EMBL" id="MBX12012.1"/>
    </source>
</evidence>
<accession>A0A2P2L215</accession>